<evidence type="ECO:0000313" key="2">
    <source>
        <dbReference type="EMBL" id="ROP44716.1"/>
    </source>
</evidence>
<proteinExistence type="predicted"/>
<dbReference type="AlphaFoldDB" id="A0A3N1HQK8"/>
<dbReference type="Proteomes" id="UP000276232">
    <property type="component" value="Unassembled WGS sequence"/>
</dbReference>
<dbReference type="Pfam" id="PF14486">
    <property type="entry name" value="DUF4432"/>
    <property type="match status" value="1"/>
</dbReference>
<dbReference type="EMBL" id="RJKN01000002">
    <property type="protein sequence ID" value="ROP44716.1"/>
    <property type="molecule type" value="Genomic_DNA"/>
</dbReference>
<evidence type="ECO:0000313" key="3">
    <source>
        <dbReference type="Proteomes" id="UP000276232"/>
    </source>
</evidence>
<accession>A0A3N1HQK8</accession>
<dbReference type="InterPro" id="IPR014718">
    <property type="entry name" value="GH-type_carb-bd"/>
</dbReference>
<dbReference type="InParanoid" id="A0A3N1HQK8"/>
<dbReference type="InterPro" id="IPR027839">
    <property type="entry name" value="DUF4432"/>
</dbReference>
<protein>
    <submittedName>
        <fullName evidence="2">Galactose mutarotase-like enzyme</fullName>
    </submittedName>
</protein>
<organism evidence="2 3">
    <name type="scientific">Pseudokineococcus lusitanus</name>
    <dbReference type="NCBI Taxonomy" id="763993"/>
    <lineage>
        <taxon>Bacteria</taxon>
        <taxon>Bacillati</taxon>
        <taxon>Actinomycetota</taxon>
        <taxon>Actinomycetes</taxon>
        <taxon>Kineosporiales</taxon>
        <taxon>Kineosporiaceae</taxon>
        <taxon>Pseudokineococcus</taxon>
    </lineage>
</organism>
<gene>
    <name evidence="2" type="ORF">EDC03_0842</name>
</gene>
<dbReference type="GO" id="GO:0030246">
    <property type="term" value="F:carbohydrate binding"/>
    <property type="evidence" value="ECO:0007669"/>
    <property type="project" value="InterPro"/>
</dbReference>
<reference evidence="2 3" key="1">
    <citation type="journal article" date="2015" name="Stand. Genomic Sci.">
        <title>Genomic Encyclopedia of Bacterial and Archaeal Type Strains, Phase III: the genomes of soil and plant-associated and newly described type strains.</title>
        <authorList>
            <person name="Whitman W.B."/>
            <person name="Woyke T."/>
            <person name="Klenk H.P."/>
            <person name="Zhou Y."/>
            <person name="Lilburn T.G."/>
            <person name="Beck B.J."/>
            <person name="De Vos P."/>
            <person name="Vandamme P."/>
            <person name="Eisen J.A."/>
            <person name="Garrity G."/>
            <person name="Hugenholtz P."/>
            <person name="Kyrpides N.C."/>
        </authorList>
    </citation>
    <scope>NUCLEOTIDE SEQUENCE [LARGE SCALE GENOMIC DNA]</scope>
    <source>
        <strain evidence="2 3">CECT 7306</strain>
    </source>
</reference>
<name>A0A3N1HQK8_9ACTN</name>
<dbReference type="Gene3D" id="2.70.98.10">
    <property type="match status" value="1"/>
</dbReference>
<keyword evidence="3" id="KW-1185">Reference proteome</keyword>
<sequence>MTTPAPVPGGLAGLRARGLLASDDPVAEVVEHHGVPGEGHPRVLHARVGGALALDVLPARGFDLGDAWVGGLPLSWRSASSDARSLDVPSGTAWADRFLGGLLTTCGPLSTGPPRAGHGLHGDHHHTPARRVRVQPSRGAARAVLEADVERAGLFGPSLRTERRVTVDLDDDGRPRVVVHDTVVNTGSVPCPVAVLYHVNLGAPLVVPGTTVEVAADEVVLREPCPQVPDVGVLPEPCDELVEAVAEHRGVRAAAGTASAVVTSPDGFRVRVGWSAATLPRLHQWVLPTRGRWALALEPATAPLFGPDRDGPGAGAHAGAPVLDPGGRREHTVAVTVLSLPLLPPAPRGDA</sequence>
<evidence type="ECO:0000256" key="1">
    <source>
        <dbReference type="SAM" id="MobiDB-lite"/>
    </source>
</evidence>
<feature type="region of interest" description="Disordered" evidence="1">
    <location>
        <begin position="308"/>
        <end position="328"/>
    </location>
</feature>
<comment type="caution">
    <text evidence="2">The sequence shown here is derived from an EMBL/GenBank/DDBJ whole genome shotgun (WGS) entry which is preliminary data.</text>
</comment>